<dbReference type="Proteomes" id="UP000240536">
    <property type="component" value="Segment"/>
</dbReference>
<protein>
    <submittedName>
        <fullName evidence="1">Uncharacterized protein</fullName>
    </submittedName>
</protein>
<evidence type="ECO:0000313" key="1">
    <source>
        <dbReference type="EMBL" id="AUR81067.1"/>
    </source>
</evidence>
<proteinExistence type="predicted"/>
<name>A0A2I7QI51_9CAUD</name>
<reference evidence="2" key="1">
    <citation type="submission" date="2017-12" db="EMBL/GenBank/DDBJ databases">
        <title>Phage resistance in Vibrio sp. unravels a complex metabolic adaptation strategy.</title>
        <authorList>
            <person name="Skliros D."/>
            <person name="Kalatzis P.G."/>
            <person name="Katharios P."/>
            <person name="Flemetakis E."/>
        </authorList>
    </citation>
    <scope>NUCLEOTIDE SEQUENCE [LARGE SCALE GENOMIC DNA]</scope>
</reference>
<dbReference type="OrthoDB" id="37864at10239"/>
<organism evidence="1 2">
    <name type="scientific">Vibrio phage Aphrodite1</name>
    <dbReference type="NCBI Taxonomy" id="2070057"/>
    <lineage>
        <taxon>Viruses</taxon>
        <taxon>Duplodnaviria</taxon>
        <taxon>Heunggongvirae</taxon>
        <taxon>Uroviricota</taxon>
        <taxon>Caudoviricetes</taxon>
        <taxon>Chimalliviridae</taxon>
        <taxon>Gorgonvirinae</taxon>
        <taxon>Aphroditevirus</taxon>
        <taxon>Aphroditevirus aphrodite1</taxon>
    </lineage>
</organism>
<sequence>METNNPKILSVVFTHVFPNNEYISHETYQRVIECGVREIFQHGSYQPTILASVVESVMDELDGMHGMMSYSFAFDQVYADLYEFLEDVILGPANIDSLNTLTTLYGTGEIHSILHSPVMTNILLLVSLPHSLIKN</sequence>
<accession>A0A2I7QI51</accession>
<keyword evidence="2" id="KW-1185">Reference proteome</keyword>
<dbReference type="EMBL" id="MG720308">
    <property type="protein sequence ID" value="AUR81067.1"/>
    <property type="molecule type" value="Genomic_DNA"/>
</dbReference>
<evidence type="ECO:0000313" key="2">
    <source>
        <dbReference type="Proteomes" id="UP000240536"/>
    </source>
</evidence>
<gene>
    <name evidence="1" type="ORF">Aphrodite1_0117</name>
</gene>